<dbReference type="EMBL" id="UPPP01000062">
    <property type="protein sequence ID" value="VBB06289.1"/>
    <property type="molecule type" value="Genomic_DNA"/>
</dbReference>
<dbReference type="Proteomes" id="UP000277811">
    <property type="component" value="Unassembled WGS sequence"/>
</dbReference>
<sequence>MNSNCNNNAKINKIPQTVVILRHTKNHPVMGWFAKINLEAAPRFELGNKGFADLCLTTWLCRHSGAENEIRTRDPRLGKAMLYH</sequence>
<name>A0A498R568_9FIRM</name>
<dbReference type="AlphaFoldDB" id="A0A498R568"/>
<reference evidence="1 2" key="1">
    <citation type="submission" date="2018-06" db="EMBL/GenBank/DDBJ databases">
        <authorList>
            <person name="Strepis N."/>
        </authorList>
    </citation>
    <scope>NUCLEOTIDE SEQUENCE [LARGE SCALE GENOMIC DNA]</scope>
    <source>
        <strain evidence="1">LUCI</strain>
    </source>
</reference>
<gene>
    <name evidence="1" type="ORF">LUCI_1517</name>
</gene>
<accession>A0A498R568</accession>
<organism evidence="1 2">
    <name type="scientific">Lucifera butyrica</name>
    <dbReference type="NCBI Taxonomy" id="1351585"/>
    <lineage>
        <taxon>Bacteria</taxon>
        <taxon>Bacillati</taxon>
        <taxon>Bacillota</taxon>
        <taxon>Negativicutes</taxon>
        <taxon>Veillonellales</taxon>
        <taxon>Veillonellaceae</taxon>
        <taxon>Lucifera</taxon>
    </lineage>
</organism>
<evidence type="ECO:0000313" key="2">
    <source>
        <dbReference type="Proteomes" id="UP000277811"/>
    </source>
</evidence>
<protein>
    <submittedName>
        <fullName evidence="1">Uncharacterized protein</fullName>
    </submittedName>
</protein>
<proteinExistence type="predicted"/>
<evidence type="ECO:0000313" key="1">
    <source>
        <dbReference type="EMBL" id="VBB06289.1"/>
    </source>
</evidence>
<keyword evidence="2" id="KW-1185">Reference proteome</keyword>